<evidence type="ECO:0000256" key="4">
    <source>
        <dbReference type="ARBA" id="ARBA00022729"/>
    </source>
</evidence>
<dbReference type="PROSITE" id="PS51257">
    <property type="entry name" value="PROKAR_LIPOPROTEIN"/>
    <property type="match status" value="1"/>
</dbReference>
<dbReference type="PANTHER" id="PTHR30532:SF1">
    <property type="entry name" value="IRON(3+)-HYDROXAMATE-BINDING PROTEIN FHUD"/>
    <property type="match status" value="1"/>
</dbReference>
<evidence type="ECO:0000313" key="8">
    <source>
        <dbReference type="Proteomes" id="UP001501578"/>
    </source>
</evidence>
<dbReference type="RefSeq" id="WP_343949550.1">
    <property type="nucleotide sequence ID" value="NZ_BAAAHQ010000008.1"/>
</dbReference>
<reference evidence="7 8" key="1">
    <citation type="journal article" date="2019" name="Int. J. Syst. Evol. Microbiol.">
        <title>The Global Catalogue of Microorganisms (GCM) 10K type strain sequencing project: providing services to taxonomists for standard genome sequencing and annotation.</title>
        <authorList>
            <consortium name="The Broad Institute Genomics Platform"/>
            <consortium name="The Broad Institute Genome Sequencing Center for Infectious Disease"/>
            <person name="Wu L."/>
            <person name="Ma J."/>
        </authorList>
    </citation>
    <scope>NUCLEOTIDE SEQUENCE [LARGE SCALE GENOMIC DNA]</scope>
    <source>
        <strain evidence="7 8">JCM 11136</strain>
    </source>
</reference>
<comment type="caution">
    <text evidence="7">The sequence shown here is derived from an EMBL/GenBank/DDBJ whole genome shotgun (WGS) entry which is preliminary data.</text>
</comment>
<evidence type="ECO:0000313" key="7">
    <source>
        <dbReference type="EMBL" id="GAA0921896.1"/>
    </source>
</evidence>
<evidence type="ECO:0000256" key="5">
    <source>
        <dbReference type="SAM" id="SignalP"/>
    </source>
</evidence>
<dbReference type="EMBL" id="BAAAHQ010000008">
    <property type="protein sequence ID" value="GAA0921896.1"/>
    <property type="molecule type" value="Genomic_DNA"/>
</dbReference>
<dbReference type="PROSITE" id="PS50983">
    <property type="entry name" value="FE_B12_PBP"/>
    <property type="match status" value="1"/>
</dbReference>
<evidence type="ECO:0000259" key="6">
    <source>
        <dbReference type="PROSITE" id="PS50983"/>
    </source>
</evidence>
<evidence type="ECO:0000256" key="3">
    <source>
        <dbReference type="ARBA" id="ARBA00022448"/>
    </source>
</evidence>
<gene>
    <name evidence="7" type="ORF">GCM10009560_20980</name>
</gene>
<sequence>MRTWLTAAAALAALTLSACGTGSAASPAATAGSTRQVAHAYGSTPVPAAPQRIAVLGDETLDFALAAGIKPVGVTTTRGLNTPNRYVADKVAGIPVVGAIREIDYETLAKTAPDLIVGSAGGVDQAAYQELTRIAPTVVVGDPAAEFWAWREVITKSGDAFGKPEVATRLIGEVEARLGEVKKAAGDVKGAKVVLVRWGADGPTPMYRGMQAGQLMKEMGYGFPQLVDVEKGGHGQTLSMERLDEIDVDHIFISSLNPEAETALEEAKASPTWRALKAVKEDRVRIVRNDLWNNGYGALSALEFLKDFSAAMKLPS</sequence>
<keyword evidence="8" id="KW-1185">Reference proteome</keyword>
<dbReference type="PANTHER" id="PTHR30532">
    <property type="entry name" value="IRON III DICITRATE-BINDING PERIPLASMIC PROTEIN"/>
    <property type="match status" value="1"/>
</dbReference>
<dbReference type="CDD" id="cd01146">
    <property type="entry name" value="FhuD"/>
    <property type="match status" value="1"/>
</dbReference>
<dbReference type="Proteomes" id="UP001501578">
    <property type="component" value="Unassembled WGS sequence"/>
</dbReference>
<dbReference type="InterPro" id="IPR002491">
    <property type="entry name" value="ABC_transptr_periplasmic_BD"/>
</dbReference>
<evidence type="ECO:0000256" key="1">
    <source>
        <dbReference type="ARBA" id="ARBA00004196"/>
    </source>
</evidence>
<feature type="chain" id="PRO_5046373262" evidence="5">
    <location>
        <begin position="25"/>
        <end position="316"/>
    </location>
</feature>
<organism evidence="7 8">
    <name type="scientific">Nonomuraea longicatena</name>
    <dbReference type="NCBI Taxonomy" id="83682"/>
    <lineage>
        <taxon>Bacteria</taxon>
        <taxon>Bacillati</taxon>
        <taxon>Actinomycetota</taxon>
        <taxon>Actinomycetes</taxon>
        <taxon>Streptosporangiales</taxon>
        <taxon>Streptosporangiaceae</taxon>
        <taxon>Nonomuraea</taxon>
    </lineage>
</organism>
<dbReference type="Gene3D" id="3.40.50.1980">
    <property type="entry name" value="Nitrogenase molybdenum iron protein domain"/>
    <property type="match status" value="2"/>
</dbReference>
<evidence type="ECO:0000256" key="2">
    <source>
        <dbReference type="ARBA" id="ARBA00008814"/>
    </source>
</evidence>
<comment type="similarity">
    <text evidence="2">Belongs to the bacterial solute-binding protein 8 family.</text>
</comment>
<proteinExistence type="inferred from homology"/>
<feature type="domain" description="Fe/B12 periplasmic-binding" evidence="6">
    <location>
        <begin position="52"/>
        <end position="316"/>
    </location>
</feature>
<dbReference type="InterPro" id="IPR051313">
    <property type="entry name" value="Bact_iron-sidero_bind"/>
</dbReference>
<accession>A0ABN1P462</accession>
<feature type="signal peptide" evidence="5">
    <location>
        <begin position="1"/>
        <end position="24"/>
    </location>
</feature>
<keyword evidence="3" id="KW-0813">Transport</keyword>
<keyword evidence="4 5" id="KW-0732">Signal</keyword>
<name>A0ABN1P462_9ACTN</name>
<comment type="subcellular location">
    <subcellularLocation>
        <location evidence="1">Cell envelope</location>
    </subcellularLocation>
</comment>
<dbReference type="Pfam" id="PF01497">
    <property type="entry name" value="Peripla_BP_2"/>
    <property type="match status" value="1"/>
</dbReference>
<dbReference type="SUPFAM" id="SSF53807">
    <property type="entry name" value="Helical backbone' metal receptor"/>
    <property type="match status" value="1"/>
</dbReference>
<protein>
    <submittedName>
        <fullName evidence="7">Iron-siderophore ABC transporter substrate-binding protein</fullName>
    </submittedName>
</protein>